<proteinExistence type="predicted"/>
<dbReference type="EMBL" id="JBHTJS010000035">
    <property type="protein sequence ID" value="MFD1008297.1"/>
    <property type="molecule type" value="Genomic_DNA"/>
</dbReference>
<evidence type="ECO:0000313" key="3">
    <source>
        <dbReference type="Proteomes" id="UP001597048"/>
    </source>
</evidence>
<dbReference type="Pfam" id="PF17775">
    <property type="entry name" value="YchJ_M-like"/>
    <property type="match status" value="1"/>
</dbReference>
<dbReference type="PANTHER" id="PTHR33747:SF1">
    <property type="entry name" value="ADENYLATE CYCLASE-ASSOCIATED CAP C-TERMINAL DOMAIN-CONTAINING PROTEIN"/>
    <property type="match status" value="1"/>
</dbReference>
<sequence>MLCHCHSQQLFAHCCQPYLDGTQTPSTPLALMRSRYSAFVLGLGEYLLHSWHPDTKGGLTADELTTLGHNTEWLGLTIVFARGKVTDHVGMVEFKARYREDNRVVTLHERSNFAQLAGRWLYRDGLINPPKIGANQPCPCGATKNGTAKKYKHCCAKC</sequence>
<dbReference type="NCBIfam" id="NF002449">
    <property type="entry name" value="PRK01617.1"/>
    <property type="match status" value="1"/>
</dbReference>
<accession>A0ABW3KHK5</accession>
<comment type="caution">
    <text evidence="2">The sequence shown here is derived from an EMBL/GenBank/DDBJ whole genome shotgun (WGS) entry which is preliminary data.</text>
</comment>
<dbReference type="Gene3D" id="3.10.450.50">
    <property type="match status" value="1"/>
</dbReference>
<gene>
    <name evidence="2" type="ORF">ACFQ1C_09040</name>
</gene>
<dbReference type="RefSeq" id="WP_379558278.1">
    <property type="nucleotide sequence ID" value="NZ_JBHTJS010000035.1"/>
</dbReference>
<reference evidence="3" key="1">
    <citation type="journal article" date="2019" name="Int. J. Syst. Evol. Microbiol.">
        <title>The Global Catalogue of Microorganisms (GCM) 10K type strain sequencing project: providing services to taxonomists for standard genome sequencing and annotation.</title>
        <authorList>
            <consortium name="The Broad Institute Genomics Platform"/>
            <consortium name="The Broad Institute Genome Sequencing Center for Infectious Disease"/>
            <person name="Wu L."/>
            <person name="Ma J."/>
        </authorList>
    </citation>
    <scope>NUCLEOTIDE SEQUENCE [LARGE SCALE GENOMIC DNA]</scope>
    <source>
        <strain evidence="3">CCUG 60525</strain>
    </source>
</reference>
<dbReference type="SUPFAM" id="SSF54427">
    <property type="entry name" value="NTF2-like"/>
    <property type="match status" value="1"/>
</dbReference>
<dbReference type="Proteomes" id="UP001597048">
    <property type="component" value="Unassembled WGS sequence"/>
</dbReference>
<organism evidence="2 3">
    <name type="scientific">Oceanisphaera ostreae</name>
    <dbReference type="NCBI Taxonomy" id="914151"/>
    <lineage>
        <taxon>Bacteria</taxon>
        <taxon>Pseudomonadati</taxon>
        <taxon>Pseudomonadota</taxon>
        <taxon>Gammaproteobacteria</taxon>
        <taxon>Aeromonadales</taxon>
        <taxon>Aeromonadaceae</taxon>
        <taxon>Oceanisphaera</taxon>
    </lineage>
</organism>
<dbReference type="PANTHER" id="PTHR33747">
    <property type="entry name" value="UPF0225 PROTEIN SCO1677"/>
    <property type="match status" value="1"/>
</dbReference>
<protein>
    <submittedName>
        <fullName evidence="2">YchJ family protein</fullName>
    </submittedName>
</protein>
<evidence type="ECO:0000313" key="2">
    <source>
        <dbReference type="EMBL" id="MFD1008297.1"/>
    </source>
</evidence>
<keyword evidence="3" id="KW-1185">Reference proteome</keyword>
<feature type="domain" description="YchJ-like middle NTF2-like" evidence="1">
    <location>
        <begin position="27"/>
        <end position="125"/>
    </location>
</feature>
<dbReference type="InterPro" id="IPR048469">
    <property type="entry name" value="YchJ-like_M"/>
</dbReference>
<name>A0ABW3KHK5_9GAMM</name>
<evidence type="ECO:0000259" key="1">
    <source>
        <dbReference type="Pfam" id="PF17775"/>
    </source>
</evidence>
<dbReference type="InterPro" id="IPR032710">
    <property type="entry name" value="NTF2-like_dom_sf"/>
</dbReference>